<keyword evidence="1" id="KW-0732">Signal</keyword>
<reference evidence="3" key="2">
    <citation type="submission" date="2025-09" db="UniProtKB">
        <authorList>
            <consortium name="Ensembl"/>
        </authorList>
    </citation>
    <scope>IDENTIFICATION</scope>
</reference>
<protein>
    <recommendedName>
        <fullName evidence="2">Snake toxin/toxin-like domain-containing protein</fullName>
    </recommendedName>
</protein>
<name>A0A8C8YFH7_PROSS</name>
<reference evidence="3" key="1">
    <citation type="submission" date="2025-08" db="UniProtKB">
        <authorList>
            <consortium name="Ensembl"/>
        </authorList>
    </citation>
    <scope>IDENTIFICATION</scope>
</reference>
<evidence type="ECO:0000313" key="3">
    <source>
        <dbReference type="Ensembl" id="ENSPSMP00000000168.1"/>
    </source>
</evidence>
<dbReference type="AlphaFoldDB" id="A0A8C8YFH7"/>
<proteinExistence type="predicted"/>
<feature type="signal peptide" evidence="1">
    <location>
        <begin position="1"/>
        <end position="23"/>
    </location>
</feature>
<evidence type="ECO:0000259" key="2">
    <source>
        <dbReference type="Pfam" id="PF00087"/>
    </source>
</evidence>
<dbReference type="Proteomes" id="UP000694414">
    <property type="component" value="Unplaced"/>
</dbReference>
<dbReference type="InterPro" id="IPR035076">
    <property type="entry name" value="Toxin/TOLIP"/>
</dbReference>
<feature type="domain" description="Snake toxin/toxin-like" evidence="2">
    <location>
        <begin position="16"/>
        <end position="88"/>
    </location>
</feature>
<keyword evidence="4" id="KW-1185">Reference proteome</keyword>
<feature type="chain" id="PRO_5034095383" description="Snake toxin/toxin-like domain-containing protein" evidence="1">
    <location>
        <begin position="24"/>
        <end position="126"/>
    </location>
</feature>
<evidence type="ECO:0000313" key="4">
    <source>
        <dbReference type="Proteomes" id="UP000694414"/>
    </source>
</evidence>
<dbReference type="InterPro" id="IPR045860">
    <property type="entry name" value="Snake_toxin-like_sf"/>
</dbReference>
<dbReference type="Pfam" id="PF00087">
    <property type="entry name" value="Toxin_TOLIP"/>
    <property type="match status" value="1"/>
</dbReference>
<organism evidence="3 4">
    <name type="scientific">Prolemur simus</name>
    <name type="common">Greater bamboo lemur</name>
    <name type="synonym">Hapalemur simus</name>
    <dbReference type="NCBI Taxonomy" id="1328070"/>
    <lineage>
        <taxon>Eukaryota</taxon>
        <taxon>Metazoa</taxon>
        <taxon>Chordata</taxon>
        <taxon>Craniata</taxon>
        <taxon>Vertebrata</taxon>
        <taxon>Euteleostomi</taxon>
        <taxon>Mammalia</taxon>
        <taxon>Eutheria</taxon>
        <taxon>Euarchontoglires</taxon>
        <taxon>Primates</taxon>
        <taxon>Strepsirrhini</taxon>
        <taxon>Lemuriformes</taxon>
        <taxon>Lemuridae</taxon>
        <taxon>Prolemur</taxon>
    </lineage>
</organism>
<dbReference type="Ensembl" id="ENSPSMT00000000198.1">
    <property type="protein sequence ID" value="ENSPSMP00000000168.1"/>
    <property type="gene ID" value="ENSPSMG00000000162.1"/>
</dbReference>
<dbReference type="Gene3D" id="2.10.60.10">
    <property type="entry name" value="CD59"/>
    <property type="match status" value="1"/>
</dbReference>
<accession>A0A8C8YFH7</accession>
<sequence>MRTHLPWLLSLFLLALRCHECSMTGNCFQPTSCQNSTRYCLTTWNSESLPLVGQQTIVVKSRAYTRLGFRESLLAVSRACCCNADLSNSTARPSALHLNWCLVSVSLGCEVLEACVPSRPAQGWCV</sequence>
<evidence type="ECO:0000256" key="1">
    <source>
        <dbReference type="SAM" id="SignalP"/>
    </source>
</evidence>